<dbReference type="Pfam" id="PF05359">
    <property type="entry name" value="DUF748"/>
    <property type="match status" value="2"/>
</dbReference>
<evidence type="ECO:0000256" key="1">
    <source>
        <dbReference type="SAM" id="MobiDB-lite"/>
    </source>
</evidence>
<comment type="caution">
    <text evidence="3">The sequence shown here is derived from an EMBL/GenBank/DDBJ whole genome shotgun (WGS) entry which is preliminary data.</text>
</comment>
<keyword evidence="2" id="KW-0472">Membrane</keyword>
<dbReference type="EMBL" id="JAESND010000009">
    <property type="protein sequence ID" value="MBM3117320.1"/>
    <property type="molecule type" value="Genomic_DNA"/>
</dbReference>
<gene>
    <name evidence="3" type="ORF">JMJ54_15905</name>
</gene>
<keyword evidence="2" id="KW-1133">Transmembrane helix</keyword>
<feature type="transmembrane region" description="Helical" evidence="2">
    <location>
        <begin position="21"/>
        <end position="45"/>
    </location>
</feature>
<dbReference type="PANTHER" id="PTHR30441">
    <property type="entry name" value="DUF748 DOMAIN-CONTAINING PROTEIN"/>
    <property type="match status" value="1"/>
</dbReference>
<dbReference type="PANTHER" id="PTHR30441:SF8">
    <property type="entry name" value="DUF748 DOMAIN-CONTAINING PROTEIN"/>
    <property type="match status" value="1"/>
</dbReference>
<feature type="region of interest" description="Disordered" evidence="1">
    <location>
        <begin position="1193"/>
        <end position="1216"/>
    </location>
</feature>
<accession>A0ABS2BPH5</accession>
<organism evidence="3 4">
    <name type="scientific">Jeongeupia naejangsanensis</name>
    <dbReference type="NCBI Taxonomy" id="613195"/>
    <lineage>
        <taxon>Bacteria</taxon>
        <taxon>Pseudomonadati</taxon>
        <taxon>Pseudomonadota</taxon>
        <taxon>Betaproteobacteria</taxon>
        <taxon>Neisseriales</taxon>
        <taxon>Chitinibacteraceae</taxon>
        <taxon>Jeongeupia</taxon>
    </lineage>
</organism>
<evidence type="ECO:0000313" key="3">
    <source>
        <dbReference type="EMBL" id="MBM3117320.1"/>
    </source>
</evidence>
<name>A0ABS2BPH5_9NEIS</name>
<feature type="compositionally biased region" description="Basic and acidic residues" evidence="1">
    <location>
        <begin position="1193"/>
        <end position="1207"/>
    </location>
</feature>
<reference evidence="3 4" key="1">
    <citation type="submission" date="2021-01" db="EMBL/GenBank/DDBJ databases">
        <title>Draft Genome Sequence and Polyhydroxyalkanoate Biosynthetic Potential of Jeongeupia naejangsanensis Type Strain DSM 24253.</title>
        <authorList>
            <person name="Turrini P."/>
            <person name="Artuso I."/>
            <person name="Lugli G.A."/>
            <person name="Frangipani E."/>
            <person name="Ventura M."/>
            <person name="Visca P."/>
        </authorList>
    </citation>
    <scope>NUCLEOTIDE SEQUENCE [LARGE SCALE GENOMIC DNA]</scope>
    <source>
        <strain evidence="3 4">DSM 24253</strain>
    </source>
</reference>
<protein>
    <submittedName>
        <fullName evidence="3">DUF748 domain-containing protein</fullName>
    </submittedName>
</protein>
<dbReference type="Gene3D" id="3.30.1330.60">
    <property type="entry name" value="OmpA-like domain"/>
    <property type="match status" value="1"/>
</dbReference>
<keyword evidence="2" id="KW-0812">Transmembrane</keyword>
<dbReference type="RefSeq" id="WP_203539538.1">
    <property type="nucleotide sequence ID" value="NZ_JAESND010000009.1"/>
</dbReference>
<evidence type="ECO:0000256" key="2">
    <source>
        <dbReference type="SAM" id="Phobius"/>
    </source>
</evidence>
<dbReference type="InterPro" id="IPR052894">
    <property type="entry name" value="AsmA-related"/>
</dbReference>
<evidence type="ECO:0000313" key="4">
    <source>
        <dbReference type="Proteomes" id="UP000809431"/>
    </source>
</evidence>
<proteinExistence type="predicted"/>
<keyword evidence="4" id="KW-1185">Reference proteome</keyword>
<sequence length="1216" mass="130944">MKPVALRQRIERLFDGKRLRKLGLIMLIAVVLIGVLGAGLLPWLARPRLETALSQALGGRQVEIGKLAVNPFTLTARIEDFRVLEAGKPVLAFKRVEANATLKSLWRLAPVLESLQIDQPYFRLVRLGQNRYNISDLIDKARAAPPSEGEPQRFAVYNIRVSGGRIDFDDRLLRQQHKVDAIDLGVPFVSNLPVFVDTDVEPKLSLKLDGAPFTLSGTTKPFEDRRETRFALDWKGLDLARFWAYVPAKLNGALTSGKLDSDLQLVFSQGKTQTLRLDGKLALNALRFDGDEGAPLLSVASIKAEAQQIEPLAGIYRLKSLSIAAPQLAVSRDAAGVLNWQQLMPPAEPAVKPAPSASAVAAKQRGTGDALRYSIGRFTLDDGRIDWRDAAVSPAVSMALTGVKLHADGLGSDAKAPARLEFAADGSHGEKLAASSQLTLSPLAANGTFSIEALPFVDYLPYYRDLTHAQPETGTLAAGGKYHFATGEAGPRFGLEDGMLRIDGAKSLLDKQRVIDITTLDVGGIRYANDDNTVNIATVGLDGGAIKLVRQADGTLNLQNLAKTAKVATDKGASRKAATADKPIHVLVDKIALNQLKLSFEDRTLPKPVPLVFDRIALDAGPFAWPDVVTTRLKLSARNGTGSLATQGALKLLPLSGKLSIDARGLDAAPTQPYFAHYLNIDLVSGRISAKGDLDFDTASGFKGRYRGNAGVARLHAIDRNSGEDLLRWSNLALSGIDTRFDPLNIAVRDVSLSDYYARLVLTEKGQLNLKDIAAGDSSGPVPEEVAAAAKANDKASETKTVAGARVREASLPAAAPKPVTPVRVDRVTLSKGRINYTDLFIKPNYTANLTDMGGTITGLSSVDDTRAKLDLKGSVDRIAPVTISGELNPLAQKRYIDIKAGVKGYELASASTYSAKYAGYGIEKGKLSMDVHYKIDDNKLKAENKLLLDQLTLGDKVDSPQATKLPVKFALSLLTDRRGQINVNLPIAGSLDDPDFSVGGLIVQVIVNLLEKAVTAPFDLIASAFGGGPSLSYVGFEPGSARIDPAATEGIKQLAQALQDRPALKLEITGWVDRDKDTPGLRERMIRQKMRALKAKDASQGGESVDDIKISDAEKPDLLKRVYKAADIKKPTNAIGLNKSLPTEEMEKILLAELPVTDTDLAQLADRRARGVKDALLAAGVPEDRLFLTKARRDASAKDGDKDKGPSTRAQFKLQ</sequence>
<dbReference type="InterPro" id="IPR008023">
    <property type="entry name" value="DUF748"/>
</dbReference>
<dbReference type="InterPro" id="IPR036737">
    <property type="entry name" value="OmpA-like_sf"/>
</dbReference>
<dbReference type="Proteomes" id="UP000809431">
    <property type="component" value="Unassembled WGS sequence"/>
</dbReference>